<evidence type="ECO:0000313" key="3">
    <source>
        <dbReference type="EMBL" id="QDY68939.1"/>
    </source>
</evidence>
<evidence type="ECO:0000259" key="2">
    <source>
        <dbReference type="Pfam" id="PF20057"/>
    </source>
</evidence>
<protein>
    <submittedName>
        <fullName evidence="3">Helix-turn-helix domain-containing protein</fullName>
    </submittedName>
</protein>
<sequence length="370" mass="41228">MSLNRLAAAEPSLNCVPDWLPEDAIHYLNHTSQGRSIRQIARETGCHASTISRQIRRLETRRDDPLIDKALERLGERAANQQEYEMKHEKIAAARDPQVCSTELPNDAVRLLRRLAESGAVLAVSQDLDNAVVVRELPGGKIARTAVASRDVTEAMALNDWITCERPGSISRYRISAAGRAALKRYMSRDLPEGLAEALSPFAVQHMELDEREIEEEGDRRRRVKCNLAESPLSSLARRKDKDGQPFLADEFVAAGERLREDFELAQMGPRVAQNWERFLTAGDRGGFGGRNCADGPSAARERVALALRELGPGLEDVALRCCCFLEGIETIEKRMGWSARSGKVVLRIALQRLALHYERLHGRHGPLIG</sequence>
<dbReference type="EMBL" id="CP042261">
    <property type="protein sequence ID" value="QDY68939.1"/>
    <property type="molecule type" value="Genomic_DNA"/>
</dbReference>
<dbReference type="OrthoDB" id="7476630at2"/>
<dbReference type="Pfam" id="PF13936">
    <property type="entry name" value="HTH_38"/>
    <property type="match status" value="1"/>
</dbReference>
<keyword evidence="4" id="KW-1185">Reference proteome</keyword>
<dbReference type="AlphaFoldDB" id="A0A5B8I6B3"/>
<reference evidence="3 4" key="1">
    <citation type="submission" date="2019-07" db="EMBL/GenBank/DDBJ databases">
        <title>Litoreibacter alkalisoli sp. nov., isolated from saline-alkaline soil.</title>
        <authorList>
            <person name="Wang S."/>
            <person name="Xu L."/>
            <person name="Xing Y.-T."/>
            <person name="Sun J.-Q."/>
        </authorList>
    </citation>
    <scope>NUCLEOTIDE SEQUENCE [LARGE SCALE GENOMIC DNA]</scope>
    <source>
        <strain evidence="3 4">LN3S51</strain>
    </source>
</reference>
<evidence type="ECO:0000259" key="1">
    <source>
        <dbReference type="Pfam" id="PF13936"/>
    </source>
</evidence>
<dbReference type="InterPro" id="IPR045599">
    <property type="entry name" value="DUF6456"/>
</dbReference>
<accession>A0A5B8I6B3</accession>
<dbReference type="Proteomes" id="UP000318483">
    <property type="component" value="Chromosome"/>
</dbReference>
<feature type="domain" description="Transposase IS30-like HTH" evidence="1">
    <location>
        <begin position="32"/>
        <end position="57"/>
    </location>
</feature>
<dbReference type="RefSeq" id="WP_146364066.1">
    <property type="nucleotide sequence ID" value="NZ_CP042261.1"/>
</dbReference>
<dbReference type="InterPro" id="IPR025246">
    <property type="entry name" value="IS30-like_HTH"/>
</dbReference>
<feature type="domain" description="DUF6456" evidence="2">
    <location>
        <begin position="225"/>
        <end position="359"/>
    </location>
</feature>
<gene>
    <name evidence="3" type="ORF">FPZ52_04380</name>
</gene>
<proteinExistence type="predicted"/>
<name>A0A5B8I6B3_9RHOB</name>
<dbReference type="KEGG" id="lit:FPZ52_04380"/>
<evidence type="ECO:0000313" key="4">
    <source>
        <dbReference type="Proteomes" id="UP000318483"/>
    </source>
</evidence>
<organism evidence="3 4">
    <name type="scientific">Qingshengfaniella alkalisoli</name>
    <dbReference type="NCBI Taxonomy" id="2599296"/>
    <lineage>
        <taxon>Bacteria</taxon>
        <taxon>Pseudomonadati</taxon>
        <taxon>Pseudomonadota</taxon>
        <taxon>Alphaproteobacteria</taxon>
        <taxon>Rhodobacterales</taxon>
        <taxon>Paracoccaceae</taxon>
        <taxon>Qingshengfaniella</taxon>
    </lineage>
</organism>
<dbReference type="Pfam" id="PF20057">
    <property type="entry name" value="DUF6456"/>
    <property type="match status" value="1"/>
</dbReference>